<evidence type="ECO:0000256" key="7">
    <source>
        <dbReference type="RuleBase" id="RU361257"/>
    </source>
</evidence>
<evidence type="ECO:0000256" key="2">
    <source>
        <dbReference type="ARBA" id="ARBA00011900"/>
    </source>
</evidence>
<dbReference type="GO" id="GO:0032259">
    <property type="term" value="P:methylation"/>
    <property type="evidence" value="ECO:0007669"/>
    <property type="project" value="UniProtKB-KW"/>
</dbReference>
<keyword evidence="3 7" id="KW-0489">Methyltransferase</keyword>
<dbReference type="NCBIfam" id="TIGR00571">
    <property type="entry name" value="dam"/>
    <property type="match status" value="1"/>
</dbReference>
<organism evidence="8 9">
    <name type="scientific">Thalassobacterium sedimentorum</name>
    <dbReference type="NCBI Taxonomy" id="3041258"/>
    <lineage>
        <taxon>Bacteria</taxon>
        <taxon>Pseudomonadati</taxon>
        <taxon>Verrucomicrobiota</taxon>
        <taxon>Opitutia</taxon>
        <taxon>Puniceicoccales</taxon>
        <taxon>Coraliomargaritaceae</taxon>
        <taxon>Thalassobacterium</taxon>
    </lineage>
</organism>
<keyword evidence="4 7" id="KW-0808">Transferase</keyword>
<dbReference type="InterPro" id="IPR012263">
    <property type="entry name" value="M_m6A_EcoRV"/>
</dbReference>
<comment type="caution">
    <text evidence="8">The sequence shown here is derived from an EMBL/GenBank/DDBJ whole genome shotgun (WGS) entry which is preliminary data.</text>
</comment>
<dbReference type="RefSeq" id="WP_308983299.1">
    <property type="nucleotide sequence ID" value="NZ_JARXIC010000001.1"/>
</dbReference>
<reference evidence="8 9" key="1">
    <citation type="submission" date="2023-04" db="EMBL/GenBank/DDBJ databases">
        <title>A novel bacteria isolated from coastal sediment.</title>
        <authorList>
            <person name="Liu X.-J."/>
            <person name="Du Z.-J."/>
        </authorList>
    </citation>
    <scope>NUCLEOTIDE SEQUENCE [LARGE SCALE GENOMIC DNA]</scope>
    <source>
        <strain evidence="8 9">SDUM461004</strain>
    </source>
</reference>
<comment type="catalytic activity">
    <reaction evidence="6 7">
        <text>a 2'-deoxyadenosine in DNA + S-adenosyl-L-methionine = an N(6)-methyl-2'-deoxyadenosine in DNA + S-adenosyl-L-homocysteine + H(+)</text>
        <dbReference type="Rhea" id="RHEA:15197"/>
        <dbReference type="Rhea" id="RHEA-COMP:12418"/>
        <dbReference type="Rhea" id="RHEA-COMP:12419"/>
        <dbReference type="ChEBI" id="CHEBI:15378"/>
        <dbReference type="ChEBI" id="CHEBI:57856"/>
        <dbReference type="ChEBI" id="CHEBI:59789"/>
        <dbReference type="ChEBI" id="CHEBI:90615"/>
        <dbReference type="ChEBI" id="CHEBI:90616"/>
        <dbReference type="EC" id="2.1.1.72"/>
    </reaction>
</comment>
<evidence type="ECO:0000256" key="3">
    <source>
        <dbReference type="ARBA" id="ARBA00022603"/>
    </source>
</evidence>
<evidence type="ECO:0000313" key="8">
    <source>
        <dbReference type="EMBL" id="MDQ8192788.1"/>
    </source>
</evidence>
<dbReference type="InterPro" id="IPR002052">
    <property type="entry name" value="DNA_methylase_N6_adenine_CS"/>
</dbReference>
<dbReference type="PRINTS" id="PR00505">
    <property type="entry name" value="D12N6MTFRASE"/>
</dbReference>
<keyword evidence="5 7" id="KW-0949">S-adenosyl-L-methionine</keyword>
<dbReference type="SUPFAM" id="SSF53335">
    <property type="entry name" value="S-adenosyl-L-methionine-dependent methyltransferases"/>
    <property type="match status" value="1"/>
</dbReference>
<dbReference type="PANTHER" id="PTHR30481">
    <property type="entry name" value="DNA ADENINE METHYLASE"/>
    <property type="match status" value="1"/>
</dbReference>
<name>A0ABU1AGP0_9BACT</name>
<keyword evidence="9" id="KW-1185">Reference proteome</keyword>
<evidence type="ECO:0000256" key="4">
    <source>
        <dbReference type="ARBA" id="ARBA00022679"/>
    </source>
</evidence>
<dbReference type="EMBL" id="JARXIC010000001">
    <property type="protein sequence ID" value="MDQ8192788.1"/>
    <property type="molecule type" value="Genomic_DNA"/>
</dbReference>
<dbReference type="PIRSF" id="PIRSF000398">
    <property type="entry name" value="M_m6A_EcoRV"/>
    <property type="match status" value="1"/>
</dbReference>
<dbReference type="GO" id="GO:0009007">
    <property type="term" value="F:site-specific DNA-methyltransferase (adenine-specific) activity"/>
    <property type="evidence" value="ECO:0007669"/>
    <property type="project" value="UniProtKB-EC"/>
</dbReference>
<dbReference type="PROSITE" id="PS00092">
    <property type="entry name" value="N6_MTASE"/>
    <property type="match status" value="1"/>
</dbReference>
<sequence>MLNDESPSPPLRWAGSKRKLLPELMPRIQQLCTARYIEPFFGSGCVFFKLQPQCAVIGDLNDNLINFYKQLKYQPRKLHREFSTLDQNDGSYYQYRAEYNEQPEKLRRAALFLYLNRLSFNAIYRTNMRGEFNVPMGTRVGALPTEDELRCASKSLKKTEIIRGDFFRSLRNVAEGDFVYLDPPYDYSGRIDRGEYGVGAFSCLDIERLGAALELIDQRGAHFILSYLDTVEIATIARRWNSECVSVRRQVASFSSNRKVVDELIISNRIFL</sequence>
<dbReference type="Proteomes" id="UP001243717">
    <property type="component" value="Unassembled WGS sequence"/>
</dbReference>
<evidence type="ECO:0000313" key="9">
    <source>
        <dbReference type="Proteomes" id="UP001243717"/>
    </source>
</evidence>
<evidence type="ECO:0000256" key="5">
    <source>
        <dbReference type="ARBA" id="ARBA00022691"/>
    </source>
</evidence>
<dbReference type="InterPro" id="IPR012327">
    <property type="entry name" value="MeTrfase_D12"/>
</dbReference>
<dbReference type="InterPro" id="IPR023095">
    <property type="entry name" value="Ade_MeTrfase_dom_2"/>
</dbReference>
<dbReference type="Pfam" id="PF02086">
    <property type="entry name" value="MethyltransfD12"/>
    <property type="match status" value="1"/>
</dbReference>
<accession>A0ABU1AGP0</accession>
<gene>
    <name evidence="8" type="ORF">QEH59_00025</name>
</gene>
<evidence type="ECO:0000256" key="6">
    <source>
        <dbReference type="ARBA" id="ARBA00047942"/>
    </source>
</evidence>
<dbReference type="Gene3D" id="1.10.1020.10">
    <property type="entry name" value="Adenine-specific Methyltransferase, Domain 2"/>
    <property type="match status" value="1"/>
</dbReference>
<evidence type="ECO:0000256" key="1">
    <source>
        <dbReference type="ARBA" id="ARBA00006594"/>
    </source>
</evidence>
<comment type="similarity">
    <text evidence="1 7">Belongs to the N(4)/N(6)-methyltransferase family.</text>
</comment>
<dbReference type="Gene3D" id="3.40.50.150">
    <property type="entry name" value="Vaccinia Virus protein VP39"/>
    <property type="match status" value="1"/>
</dbReference>
<dbReference type="EC" id="2.1.1.72" evidence="2 7"/>
<proteinExistence type="inferred from homology"/>
<dbReference type="InterPro" id="IPR029063">
    <property type="entry name" value="SAM-dependent_MTases_sf"/>
</dbReference>
<protein>
    <recommendedName>
        <fullName evidence="2 7">Site-specific DNA-methyltransferase (adenine-specific)</fullName>
        <ecNumber evidence="2 7">2.1.1.72</ecNumber>
    </recommendedName>
</protein>
<dbReference type="PANTHER" id="PTHR30481:SF3">
    <property type="entry name" value="DNA ADENINE METHYLASE"/>
    <property type="match status" value="1"/>
</dbReference>